<proteinExistence type="predicted"/>
<dbReference type="Proteomes" id="UP000778970">
    <property type="component" value="Unassembled WGS sequence"/>
</dbReference>
<reference evidence="2" key="1">
    <citation type="submission" date="2017-08" db="EMBL/GenBank/DDBJ databases">
        <authorList>
            <person name="Imhoff J.F."/>
            <person name="Rahn T."/>
            <person name="Kuenzel S."/>
            <person name="Neulinger S.C."/>
        </authorList>
    </citation>
    <scope>NUCLEOTIDE SEQUENCE</scope>
    <source>
        <strain evidence="2">DSM 9154</strain>
    </source>
</reference>
<organism evidence="2 3">
    <name type="scientific">Rhodovibrio salinarum</name>
    <dbReference type="NCBI Taxonomy" id="1087"/>
    <lineage>
        <taxon>Bacteria</taxon>
        <taxon>Pseudomonadati</taxon>
        <taxon>Pseudomonadota</taxon>
        <taxon>Alphaproteobacteria</taxon>
        <taxon>Rhodospirillales</taxon>
        <taxon>Rhodovibrionaceae</taxon>
        <taxon>Rhodovibrio</taxon>
    </lineage>
</organism>
<protein>
    <submittedName>
        <fullName evidence="2">Uncharacterized protein</fullName>
    </submittedName>
</protein>
<evidence type="ECO:0000313" key="3">
    <source>
        <dbReference type="Proteomes" id="UP000778970"/>
    </source>
</evidence>
<feature type="chain" id="PRO_5037243190" evidence="1">
    <location>
        <begin position="31"/>
        <end position="125"/>
    </location>
</feature>
<accession>A0A934QIW2</accession>
<keyword evidence="1" id="KW-0732">Signal</keyword>
<keyword evidence="3" id="KW-1185">Reference proteome</keyword>
<feature type="signal peptide" evidence="1">
    <location>
        <begin position="1"/>
        <end position="30"/>
    </location>
</feature>
<name>A0A934QIW2_9PROT</name>
<dbReference type="AlphaFoldDB" id="A0A934QIW2"/>
<sequence>MVPMTDGIRRSTRGAITLAMLLFLSPPASAGEVHRHLAAFIDNMAGYTAALQACEHRIEARSVQKAMQGRLRSIFGLRGEPLHYQLQRYQIQVSKYRHSYGRCPLDRGARNLNAAANAAEAWMAR</sequence>
<evidence type="ECO:0000256" key="1">
    <source>
        <dbReference type="SAM" id="SignalP"/>
    </source>
</evidence>
<gene>
    <name evidence="2" type="ORF">CKO21_10240</name>
</gene>
<reference evidence="2" key="2">
    <citation type="journal article" date="2020" name="Microorganisms">
        <title>Osmotic Adaptation and Compatible Solute Biosynthesis of Phototrophic Bacteria as Revealed from Genome Analyses.</title>
        <authorList>
            <person name="Imhoff J.F."/>
            <person name="Rahn T."/>
            <person name="Kunzel S."/>
            <person name="Keller A."/>
            <person name="Neulinger S.C."/>
        </authorList>
    </citation>
    <scope>NUCLEOTIDE SEQUENCE</scope>
    <source>
        <strain evidence="2">DSM 9154</strain>
    </source>
</reference>
<dbReference type="EMBL" id="NRRE01000026">
    <property type="protein sequence ID" value="MBK1697623.1"/>
    <property type="molecule type" value="Genomic_DNA"/>
</dbReference>
<comment type="caution">
    <text evidence="2">The sequence shown here is derived from an EMBL/GenBank/DDBJ whole genome shotgun (WGS) entry which is preliminary data.</text>
</comment>
<evidence type="ECO:0000313" key="2">
    <source>
        <dbReference type="EMBL" id="MBK1697623.1"/>
    </source>
</evidence>